<dbReference type="STRING" id="157652.A0A371GKE8"/>
<sequence length="820" mass="91704">MASTNAGAGTGTSVDSPSADEAAAKTAQKRYEGLLTVRNKAIKGKGAWYWTHLEPLLVPNTETGLPKAVKLRCTLCDAVFSASNPSRTASEHLKRGTCPNFNSSSAKPISSVSPGSVVVVPSSSSPSSPFLVQHNHRKRTTSPSASGSGYHSASRFGSGLVPQQAHLMLSGGKEDLGALAMLEDSVKKLKSPKTSPGPALSKAQIDSAIEFLADWVYESCGSVSFASLEHPKFRAFLAQVGLPAVFPRDFTGSRLDARFEEAKVESEARIRDAMFFQIASDGWKENNYINNNNNNNNNNSNSGLVNLSVNLPNGTSLYRRALFVTASAPSNYAEEVLWETITGICGNLVQQCVGVVADRFKSKALKNLENQNHWMVNLTCQYRGFNTLIKDFAKDLPLFRTVVQNCLKLANLFNYTSQLRNSFHKYQLQEYGHTWLLRVPLHDFHFGPACAMMEDTLSSVRALQLVLLDEPFKMVAIEDQSAREVGDMIRDVGFWNDLKAVHGLVKLVKDMAQEIEIERPLVGQCLPLWDELRAKVKDWCSKFHIAEGAVEKLVERRFKKNYHPAWAAAYILDPLYLVRDTSGKYLPPFKYLTPEQEKDVDRLITRLVARDEAHIALMELMKWRTEGLDPVYAQAVQMKERDPVTGKMRIVNPQSSRLVWETYLTEFKSLGKVAVRLIFLHATSCGFKCNWSLWRWVSAHGHSRTALNKVQKLIFIAAHSKLERRDFSTDQDKDAELFTLANGGDVHAEPSDDAPHDHDFVRKVLRRPAREDCRHEAAQMMLSSILPQRSLTKLLLFCILFQTLILTLHVVVGLKENLLN</sequence>
<evidence type="ECO:0000313" key="5">
    <source>
        <dbReference type="Proteomes" id="UP000257109"/>
    </source>
</evidence>
<dbReference type="PANTHER" id="PTHR32166">
    <property type="entry name" value="OSJNBA0013A04.12 PROTEIN"/>
    <property type="match status" value="1"/>
</dbReference>
<feature type="compositionally biased region" description="Polar residues" evidence="1">
    <location>
        <begin position="1"/>
        <end position="16"/>
    </location>
</feature>
<dbReference type="Proteomes" id="UP000257109">
    <property type="component" value="Unassembled WGS sequence"/>
</dbReference>
<keyword evidence="2" id="KW-0812">Transmembrane</keyword>
<dbReference type="OrthoDB" id="1873691at2759"/>
<dbReference type="AlphaFoldDB" id="A0A371GKE8"/>
<dbReference type="PANTHER" id="PTHR32166:SF24">
    <property type="entry name" value="F16P17.2 PROTEIN"/>
    <property type="match status" value="1"/>
</dbReference>
<proteinExistence type="predicted"/>
<feature type="region of interest" description="Disordered" evidence="1">
    <location>
        <begin position="1"/>
        <end position="21"/>
    </location>
</feature>
<name>A0A371GKE8_MUCPR</name>
<evidence type="ECO:0000313" key="4">
    <source>
        <dbReference type="EMBL" id="RDX91014.1"/>
    </source>
</evidence>
<feature type="region of interest" description="Disordered" evidence="1">
    <location>
        <begin position="127"/>
        <end position="154"/>
    </location>
</feature>
<reference evidence="4" key="1">
    <citation type="submission" date="2018-05" db="EMBL/GenBank/DDBJ databases">
        <title>Draft genome of Mucuna pruriens seed.</title>
        <authorList>
            <person name="Nnadi N.E."/>
            <person name="Vos R."/>
            <person name="Hasami M.H."/>
            <person name="Devisetty U.K."/>
            <person name="Aguiy J.C."/>
        </authorList>
    </citation>
    <scope>NUCLEOTIDE SEQUENCE [LARGE SCALE GENOMIC DNA]</scope>
    <source>
        <strain evidence="4">JCA_2017</strain>
    </source>
</reference>
<dbReference type="Pfam" id="PF25908">
    <property type="entry name" value="DUF7963"/>
    <property type="match status" value="1"/>
</dbReference>
<feature type="transmembrane region" description="Helical" evidence="2">
    <location>
        <begin position="794"/>
        <end position="814"/>
    </location>
</feature>
<accession>A0A371GKE8</accession>
<evidence type="ECO:0000256" key="2">
    <source>
        <dbReference type="SAM" id="Phobius"/>
    </source>
</evidence>
<keyword evidence="2" id="KW-1133">Transmembrane helix</keyword>
<organism evidence="4 5">
    <name type="scientific">Mucuna pruriens</name>
    <name type="common">Velvet bean</name>
    <name type="synonym">Dolichos pruriens</name>
    <dbReference type="NCBI Taxonomy" id="157652"/>
    <lineage>
        <taxon>Eukaryota</taxon>
        <taxon>Viridiplantae</taxon>
        <taxon>Streptophyta</taxon>
        <taxon>Embryophyta</taxon>
        <taxon>Tracheophyta</taxon>
        <taxon>Spermatophyta</taxon>
        <taxon>Magnoliopsida</taxon>
        <taxon>eudicotyledons</taxon>
        <taxon>Gunneridae</taxon>
        <taxon>Pentapetalae</taxon>
        <taxon>rosids</taxon>
        <taxon>fabids</taxon>
        <taxon>Fabales</taxon>
        <taxon>Fabaceae</taxon>
        <taxon>Papilionoideae</taxon>
        <taxon>50 kb inversion clade</taxon>
        <taxon>NPAAA clade</taxon>
        <taxon>indigoferoid/millettioid clade</taxon>
        <taxon>Phaseoleae</taxon>
        <taxon>Mucuna</taxon>
    </lineage>
</organism>
<keyword evidence="2" id="KW-0472">Membrane</keyword>
<dbReference type="SUPFAM" id="SSF53098">
    <property type="entry name" value="Ribonuclease H-like"/>
    <property type="match status" value="1"/>
</dbReference>
<feature type="domain" description="DUF7963" evidence="3">
    <location>
        <begin position="19"/>
        <end position="102"/>
    </location>
</feature>
<keyword evidence="5" id="KW-1185">Reference proteome</keyword>
<dbReference type="InterPro" id="IPR012337">
    <property type="entry name" value="RNaseH-like_sf"/>
</dbReference>
<protein>
    <recommendedName>
        <fullName evidence="3">DUF7963 domain-containing protein</fullName>
    </recommendedName>
</protein>
<feature type="compositionally biased region" description="Polar residues" evidence="1">
    <location>
        <begin position="141"/>
        <end position="151"/>
    </location>
</feature>
<dbReference type="EMBL" id="QJKJ01005230">
    <property type="protein sequence ID" value="RDX91014.1"/>
    <property type="molecule type" value="Genomic_DNA"/>
</dbReference>
<evidence type="ECO:0000259" key="3">
    <source>
        <dbReference type="Pfam" id="PF25908"/>
    </source>
</evidence>
<dbReference type="InterPro" id="IPR058269">
    <property type="entry name" value="DUF7963"/>
</dbReference>
<evidence type="ECO:0000256" key="1">
    <source>
        <dbReference type="SAM" id="MobiDB-lite"/>
    </source>
</evidence>
<gene>
    <name evidence="4" type="ORF">CR513_27066</name>
</gene>
<feature type="non-terminal residue" evidence="4">
    <location>
        <position position="1"/>
    </location>
</feature>
<comment type="caution">
    <text evidence="4">The sequence shown here is derived from an EMBL/GenBank/DDBJ whole genome shotgun (WGS) entry which is preliminary data.</text>
</comment>